<evidence type="ECO:0000313" key="7">
    <source>
        <dbReference type="Proteomes" id="UP001209885"/>
    </source>
</evidence>
<dbReference type="SMART" id="SM00679">
    <property type="entry name" value="CTNS"/>
    <property type="match status" value="1"/>
</dbReference>
<name>A0ABT3RVC0_9BACT</name>
<dbReference type="RefSeq" id="WP_266058298.1">
    <property type="nucleotide sequence ID" value="NZ_JAPFQN010000011.1"/>
</dbReference>
<dbReference type="InterPro" id="IPR006603">
    <property type="entry name" value="PQ-loop_rpt"/>
</dbReference>
<evidence type="ECO:0000256" key="4">
    <source>
        <dbReference type="ARBA" id="ARBA00023136"/>
    </source>
</evidence>
<keyword evidence="3 5" id="KW-1133">Transmembrane helix</keyword>
<evidence type="ECO:0000256" key="5">
    <source>
        <dbReference type="SAM" id="Phobius"/>
    </source>
</evidence>
<dbReference type="InterPro" id="IPR047662">
    <property type="entry name" value="SemiSWEET"/>
</dbReference>
<accession>A0ABT3RVC0</accession>
<dbReference type="Proteomes" id="UP001209885">
    <property type="component" value="Unassembled WGS sequence"/>
</dbReference>
<feature type="transmembrane region" description="Helical" evidence="5">
    <location>
        <begin position="37"/>
        <end position="57"/>
    </location>
</feature>
<evidence type="ECO:0000256" key="3">
    <source>
        <dbReference type="ARBA" id="ARBA00022989"/>
    </source>
</evidence>
<comment type="caution">
    <text evidence="6">The sequence shown here is derived from an EMBL/GenBank/DDBJ whole genome shotgun (WGS) entry which is preliminary data.</text>
</comment>
<keyword evidence="2 5" id="KW-0812">Transmembrane</keyword>
<dbReference type="Gene3D" id="1.20.1280.290">
    <property type="match status" value="1"/>
</dbReference>
<protein>
    <submittedName>
        <fullName evidence="6">SemiSWEET transporter</fullName>
    </submittedName>
</protein>
<dbReference type="EMBL" id="JAPFQN010000011">
    <property type="protein sequence ID" value="MCX2745700.1"/>
    <property type="molecule type" value="Genomic_DNA"/>
</dbReference>
<reference evidence="6 7" key="1">
    <citation type="submission" date="2022-11" db="EMBL/GenBank/DDBJ databases">
        <title>The characterization of three novel Bacteroidetes species and genomic analysis of their roles in tidal elemental geochemical cycles.</title>
        <authorList>
            <person name="Ma K."/>
        </authorList>
    </citation>
    <scope>NUCLEOTIDE SEQUENCE [LARGE SCALE GENOMIC DNA]</scope>
    <source>
        <strain evidence="6 7">M17</strain>
    </source>
</reference>
<dbReference type="Pfam" id="PF04193">
    <property type="entry name" value="PQ-loop"/>
    <property type="match status" value="1"/>
</dbReference>
<dbReference type="NCBIfam" id="NF037968">
    <property type="entry name" value="SemiSWEET_2"/>
    <property type="match status" value="1"/>
</dbReference>
<keyword evidence="4 5" id="KW-0472">Membrane</keyword>
<keyword evidence="7" id="KW-1185">Reference proteome</keyword>
<gene>
    <name evidence="6" type="ORF">OO013_17590</name>
</gene>
<organism evidence="6 7">
    <name type="scientific">Mangrovivirga halotolerans</name>
    <dbReference type="NCBI Taxonomy" id="2993936"/>
    <lineage>
        <taxon>Bacteria</taxon>
        <taxon>Pseudomonadati</taxon>
        <taxon>Bacteroidota</taxon>
        <taxon>Cytophagia</taxon>
        <taxon>Cytophagales</taxon>
        <taxon>Mangrovivirgaceae</taxon>
        <taxon>Mangrovivirga</taxon>
    </lineage>
</organism>
<evidence type="ECO:0000256" key="1">
    <source>
        <dbReference type="ARBA" id="ARBA00004141"/>
    </source>
</evidence>
<proteinExistence type="predicted"/>
<evidence type="ECO:0000313" key="6">
    <source>
        <dbReference type="EMBL" id="MCX2745700.1"/>
    </source>
</evidence>
<feature type="transmembrane region" description="Helical" evidence="5">
    <location>
        <begin position="63"/>
        <end position="84"/>
    </location>
</feature>
<sequence length="85" mass="9463">MIDWQEIIGIVAGCCTTIAFLPQVIKTWRSKSARDLSLTMFLVFFTGVLLWLIYGILIADLPVILANGATLVLAGILLFFKVIYK</sequence>
<comment type="subcellular location">
    <subcellularLocation>
        <location evidence="1">Membrane</location>
        <topology evidence="1">Multi-pass membrane protein</topology>
    </subcellularLocation>
</comment>
<evidence type="ECO:0000256" key="2">
    <source>
        <dbReference type="ARBA" id="ARBA00022692"/>
    </source>
</evidence>